<protein>
    <submittedName>
        <fullName evidence="1">Uncharacterized protein</fullName>
    </submittedName>
</protein>
<reference evidence="1" key="1">
    <citation type="journal article" date="2015" name="Nature">
        <title>Complex archaea that bridge the gap between prokaryotes and eukaryotes.</title>
        <authorList>
            <person name="Spang A."/>
            <person name="Saw J.H."/>
            <person name="Jorgensen S.L."/>
            <person name="Zaremba-Niedzwiedzka K."/>
            <person name="Martijn J."/>
            <person name="Lind A.E."/>
            <person name="van Eijk R."/>
            <person name="Schleper C."/>
            <person name="Guy L."/>
            <person name="Ettema T.J."/>
        </authorList>
    </citation>
    <scope>NUCLEOTIDE SEQUENCE</scope>
</reference>
<sequence>QHHFHGDYGLPAGSCRFHPGRGRCSPGAPSDRLVGGPARHLSQRGHVLLFAVRGHRNQQPLGANAGQTSPRRCRVIGCRGRRHCLFPLPEHAVDRYRGGVVRDHTSDVPITKPGSGTNWEAYWWLRGDPYS</sequence>
<name>A0A0F9C0P2_9ZZZZ</name>
<accession>A0A0F9C0P2</accession>
<gene>
    <name evidence="1" type="ORF">LCGC14_2724850</name>
</gene>
<dbReference type="EMBL" id="LAZR01049178">
    <property type="protein sequence ID" value="KKK90261.1"/>
    <property type="molecule type" value="Genomic_DNA"/>
</dbReference>
<feature type="non-terminal residue" evidence="1">
    <location>
        <position position="1"/>
    </location>
</feature>
<comment type="caution">
    <text evidence="1">The sequence shown here is derived from an EMBL/GenBank/DDBJ whole genome shotgun (WGS) entry which is preliminary data.</text>
</comment>
<organism evidence="1">
    <name type="scientific">marine sediment metagenome</name>
    <dbReference type="NCBI Taxonomy" id="412755"/>
    <lineage>
        <taxon>unclassified sequences</taxon>
        <taxon>metagenomes</taxon>
        <taxon>ecological metagenomes</taxon>
    </lineage>
</organism>
<evidence type="ECO:0000313" key="1">
    <source>
        <dbReference type="EMBL" id="KKK90261.1"/>
    </source>
</evidence>
<proteinExistence type="predicted"/>
<dbReference type="AlphaFoldDB" id="A0A0F9C0P2"/>